<comment type="caution">
    <text evidence="3">The sequence shown here is derived from an EMBL/GenBank/DDBJ whole genome shotgun (WGS) entry which is preliminary data.</text>
</comment>
<reference evidence="3 4" key="1">
    <citation type="submission" date="2018-03" db="EMBL/GenBank/DDBJ databases">
        <title>The ancient ancestry and fast evolution of plastids.</title>
        <authorList>
            <person name="Moore K.R."/>
            <person name="Magnabosco C."/>
            <person name="Momper L."/>
            <person name="Gold D.A."/>
            <person name="Bosak T."/>
            <person name="Fournier G.P."/>
        </authorList>
    </citation>
    <scope>NUCLEOTIDE SEQUENCE [LARGE SCALE GENOMIC DNA]</scope>
    <source>
        <strain evidence="3 4">CCALA 037</strain>
    </source>
</reference>
<gene>
    <name evidence="3" type="ORF">C7B77_04930</name>
</gene>
<sequence length="484" mass="54665">MNIFKSNFGSKFTHNALDKVQKNRPLNLRVDLKSVQANTEEFLIGFLAGADTKLLKTPELAQDRKKYATIGTSVLFTALLAGFSGGYAFFTAVKVINLSLGFGILWAGMILNLDRSMLISMSSKPGKQPNLFQKVVTASPRLLLSIAIGVVISTPLTLKVFEKEIDAQIEKDFVKVEKVQQQTKQAEVGKIQGDLLAIQTKINKLTDKKSTKQDELDREIQGKVGSGKEGEGSASKSIRENIQKIEADLAKEEAAKVREQQRIQPEIDLIEQKYARESKIRKDSDGFLSRFAAREEIKHHNSAANLAIHSLEILLIAIEVAPLLIKLMAKDGNYERAIKIAQQHTIERIEQEAKDKAKLQSKQQLIDYENQDNDLDRKILLANIYKDPQNFNLLLKMFELDTLKLDLRNKLLHKLLESIEKHTENKQEFDNILSAYGDSLDDRERDIYQDLFAQLQALTQGDVRRNITLLDRSPQTKLDELSAP</sequence>
<evidence type="ECO:0000313" key="4">
    <source>
        <dbReference type="Proteomes" id="UP000238937"/>
    </source>
</evidence>
<keyword evidence="4" id="KW-1185">Reference proteome</keyword>
<name>A0A2T1GKL4_9CYAN</name>
<dbReference type="InterPro" id="IPR025519">
    <property type="entry name" value="DUF4407"/>
</dbReference>
<keyword evidence="2" id="KW-0812">Transmembrane</keyword>
<feature type="region of interest" description="Disordered" evidence="1">
    <location>
        <begin position="207"/>
        <end position="237"/>
    </location>
</feature>
<proteinExistence type="predicted"/>
<evidence type="ECO:0008006" key="5">
    <source>
        <dbReference type="Google" id="ProtNLM"/>
    </source>
</evidence>
<dbReference type="EMBL" id="PVWO01000037">
    <property type="protein sequence ID" value="PSB58386.1"/>
    <property type="molecule type" value="Genomic_DNA"/>
</dbReference>
<evidence type="ECO:0000256" key="1">
    <source>
        <dbReference type="SAM" id="MobiDB-lite"/>
    </source>
</evidence>
<feature type="transmembrane region" description="Helical" evidence="2">
    <location>
        <begin position="95"/>
        <end position="113"/>
    </location>
</feature>
<accession>A0A2T1GKL4</accession>
<dbReference type="RefSeq" id="WP_106300888.1">
    <property type="nucleotide sequence ID" value="NZ_PVWO01000037.1"/>
</dbReference>
<evidence type="ECO:0000256" key="2">
    <source>
        <dbReference type="SAM" id="Phobius"/>
    </source>
</evidence>
<dbReference type="OrthoDB" id="594406at2"/>
<dbReference type="Pfam" id="PF14362">
    <property type="entry name" value="DUF4407"/>
    <property type="match status" value="1"/>
</dbReference>
<protein>
    <recommendedName>
        <fullName evidence="5">DUF4407 domain-containing protein</fullName>
    </recommendedName>
</protein>
<feature type="transmembrane region" description="Helical" evidence="2">
    <location>
        <begin position="67"/>
        <end position="89"/>
    </location>
</feature>
<dbReference type="AlphaFoldDB" id="A0A2T1GKL4"/>
<organism evidence="3 4">
    <name type="scientific">Chamaesiphon polymorphus CCALA 037</name>
    <dbReference type="NCBI Taxonomy" id="2107692"/>
    <lineage>
        <taxon>Bacteria</taxon>
        <taxon>Bacillati</taxon>
        <taxon>Cyanobacteriota</taxon>
        <taxon>Cyanophyceae</taxon>
        <taxon>Gomontiellales</taxon>
        <taxon>Chamaesiphonaceae</taxon>
        <taxon>Chamaesiphon</taxon>
    </lineage>
</organism>
<evidence type="ECO:0000313" key="3">
    <source>
        <dbReference type="EMBL" id="PSB58386.1"/>
    </source>
</evidence>
<keyword evidence="2" id="KW-1133">Transmembrane helix</keyword>
<keyword evidence="2" id="KW-0472">Membrane</keyword>
<dbReference type="Proteomes" id="UP000238937">
    <property type="component" value="Unassembled WGS sequence"/>
</dbReference>